<protein>
    <recommendedName>
        <fullName evidence="2">acylphosphatase</fullName>
        <ecNumber evidence="2">3.6.1.7</ecNumber>
    </recommendedName>
</protein>
<name>A0A1D2NAR4_ORCCI</name>
<dbReference type="EMBL" id="LJIJ01000115">
    <property type="protein sequence ID" value="ODN02341.1"/>
    <property type="molecule type" value="Genomic_DNA"/>
</dbReference>
<dbReference type="GO" id="GO:0003998">
    <property type="term" value="F:acylphosphatase activity"/>
    <property type="evidence" value="ECO:0007669"/>
    <property type="project" value="UniProtKB-EC"/>
</dbReference>
<dbReference type="AlphaFoldDB" id="A0A1D2NAR4"/>
<dbReference type="STRING" id="48709.A0A1D2NAR4"/>
<proteinExistence type="inferred from homology"/>
<evidence type="ECO:0000256" key="2">
    <source>
        <dbReference type="ARBA" id="ARBA00012150"/>
    </source>
</evidence>
<evidence type="ECO:0000256" key="5">
    <source>
        <dbReference type="PROSITE-ProRule" id="PRU00520"/>
    </source>
</evidence>
<dbReference type="EC" id="3.6.1.7" evidence="2"/>
<reference evidence="8 9" key="1">
    <citation type="journal article" date="2016" name="Genome Biol. Evol.">
        <title>Gene Family Evolution Reflects Adaptation to Soil Environmental Stressors in the Genome of the Collembolan Orchesella cincta.</title>
        <authorList>
            <person name="Faddeeva-Vakhrusheva A."/>
            <person name="Derks M.F."/>
            <person name="Anvar S.Y."/>
            <person name="Agamennone V."/>
            <person name="Suring W."/>
            <person name="Smit S."/>
            <person name="van Straalen N.M."/>
            <person name="Roelofs D."/>
        </authorList>
    </citation>
    <scope>NUCLEOTIDE SEQUENCE [LARGE SCALE GENOMIC DNA]</scope>
    <source>
        <tissue evidence="8">Mixed pool</tissue>
    </source>
</reference>
<gene>
    <name evidence="8" type="ORF">Ocin01_04336</name>
</gene>
<comment type="caution">
    <text evidence="8">The sequence shown here is derived from an EMBL/GenBank/DDBJ whole genome shotgun (WGS) entry which is preliminary data.</text>
</comment>
<feature type="domain" description="Acylphosphatase-like" evidence="7">
    <location>
        <begin position="26"/>
        <end position="116"/>
    </location>
</feature>
<dbReference type="Gene3D" id="3.30.70.100">
    <property type="match status" value="1"/>
</dbReference>
<evidence type="ECO:0000256" key="3">
    <source>
        <dbReference type="ARBA" id="ARBA00022801"/>
    </source>
</evidence>
<dbReference type="Proteomes" id="UP000094527">
    <property type="component" value="Unassembled WGS sequence"/>
</dbReference>
<dbReference type="InterPro" id="IPR036046">
    <property type="entry name" value="Acylphosphatase-like_dom_sf"/>
</dbReference>
<sequence length="116" mass="12870">MAAEVMSVSLPAPQIPDGPDGNPIVSVEYEVYGLVQGLGFPKHAKDQAERLGLGGWVKNTRQGTIAGRLEGPKNQLIQMVQWLAREGSPGSKVERCELRNWEFTVVQTFRNFSVRF</sequence>
<comment type="caution">
    <text evidence="5">Lacks conserved residue(s) required for the propagation of feature annotation.</text>
</comment>
<organism evidence="8 9">
    <name type="scientific">Orchesella cincta</name>
    <name type="common">Springtail</name>
    <name type="synonym">Podura cincta</name>
    <dbReference type="NCBI Taxonomy" id="48709"/>
    <lineage>
        <taxon>Eukaryota</taxon>
        <taxon>Metazoa</taxon>
        <taxon>Ecdysozoa</taxon>
        <taxon>Arthropoda</taxon>
        <taxon>Hexapoda</taxon>
        <taxon>Collembola</taxon>
        <taxon>Entomobryomorpha</taxon>
        <taxon>Entomobryoidea</taxon>
        <taxon>Orchesellidae</taxon>
        <taxon>Orchesellinae</taxon>
        <taxon>Orchesella</taxon>
    </lineage>
</organism>
<dbReference type="OrthoDB" id="7961613at2759"/>
<dbReference type="Pfam" id="PF00708">
    <property type="entry name" value="Acylphosphatase"/>
    <property type="match status" value="1"/>
</dbReference>
<comment type="catalytic activity">
    <reaction evidence="4">
        <text>an acyl phosphate + H2O = a carboxylate + phosphate + H(+)</text>
        <dbReference type="Rhea" id="RHEA:14965"/>
        <dbReference type="ChEBI" id="CHEBI:15377"/>
        <dbReference type="ChEBI" id="CHEBI:15378"/>
        <dbReference type="ChEBI" id="CHEBI:29067"/>
        <dbReference type="ChEBI" id="CHEBI:43474"/>
        <dbReference type="ChEBI" id="CHEBI:59918"/>
        <dbReference type="EC" id="3.6.1.7"/>
    </reaction>
</comment>
<evidence type="ECO:0000313" key="9">
    <source>
        <dbReference type="Proteomes" id="UP000094527"/>
    </source>
</evidence>
<dbReference type="OMA" id="KMQGPRA"/>
<evidence type="ECO:0000256" key="6">
    <source>
        <dbReference type="RuleBase" id="RU004168"/>
    </source>
</evidence>
<dbReference type="InterPro" id="IPR020456">
    <property type="entry name" value="Acylphosphatase"/>
</dbReference>
<dbReference type="PRINTS" id="PR00112">
    <property type="entry name" value="ACYLPHPHTASE"/>
</dbReference>
<dbReference type="PANTHER" id="PTHR10029">
    <property type="entry name" value="ACYLPHOSPHATASE"/>
    <property type="match status" value="1"/>
</dbReference>
<dbReference type="FunFam" id="3.30.70.100:FF:000011">
    <property type="entry name" value="Acylphosphatase"/>
    <property type="match status" value="1"/>
</dbReference>
<keyword evidence="9" id="KW-1185">Reference proteome</keyword>
<dbReference type="SUPFAM" id="SSF54975">
    <property type="entry name" value="Acylphosphatase/BLUF domain-like"/>
    <property type="match status" value="1"/>
</dbReference>
<dbReference type="PANTHER" id="PTHR10029:SF10">
    <property type="entry name" value="GEO08407P1"/>
    <property type="match status" value="1"/>
</dbReference>
<dbReference type="InterPro" id="IPR001792">
    <property type="entry name" value="Acylphosphatase-like_dom"/>
</dbReference>
<evidence type="ECO:0000256" key="4">
    <source>
        <dbReference type="ARBA" id="ARBA00047645"/>
    </source>
</evidence>
<evidence type="ECO:0000313" key="8">
    <source>
        <dbReference type="EMBL" id="ODN02341.1"/>
    </source>
</evidence>
<comment type="similarity">
    <text evidence="1 6">Belongs to the acylphosphatase family.</text>
</comment>
<evidence type="ECO:0000259" key="7">
    <source>
        <dbReference type="PROSITE" id="PS51160"/>
    </source>
</evidence>
<evidence type="ECO:0000256" key="1">
    <source>
        <dbReference type="ARBA" id="ARBA00005614"/>
    </source>
</evidence>
<dbReference type="PROSITE" id="PS51160">
    <property type="entry name" value="ACYLPHOSPHATASE_3"/>
    <property type="match status" value="1"/>
</dbReference>
<keyword evidence="3" id="KW-0378">Hydrolase</keyword>
<accession>A0A1D2NAR4</accession>